<gene>
    <name evidence="5" type="ORF">EURHEDRAFT_376011</name>
</gene>
<proteinExistence type="predicted"/>
<dbReference type="GeneID" id="63693928"/>
<evidence type="ECO:0000313" key="5">
    <source>
        <dbReference type="EMBL" id="EYE96718.1"/>
    </source>
</evidence>
<dbReference type="AlphaFoldDB" id="A0A017SID9"/>
<dbReference type="RefSeq" id="XP_040640406.1">
    <property type="nucleotide sequence ID" value="XM_040778804.1"/>
</dbReference>
<dbReference type="HOGENOM" id="CLU_1712879_0_0_1"/>
<protein>
    <submittedName>
        <fullName evidence="5">Uncharacterized protein</fullName>
    </submittedName>
</protein>
<dbReference type="GO" id="GO:0016491">
    <property type="term" value="F:oxidoreductase activity"/>
    <property type="evidence" value="ECO:0007669"/>
    <property type="project" value="UniProtKB-KW"/>
</dbReference>
<dbReference type="GO" id="GO:0051536">
    <property type="term" value="F:iron-sulfur cluster binding"/>
    <property type="evidence" value="ECO:0007669"/>
    <property type="project" value="UniProtKB-KW"/>
</dbReference>
<dbReference type="Pfam" id="PF12831">
    <property type="entry name" value="FAD_oxidored"/>
    <property type="match status" value="1"/>
</dbReference>
<keyword evidence="1" id="KW-0479">Metal-binding</keyword>
<dbReference type="GO" id="GO:0046872">
    <property type="term" value="F:metal ion binding"/>
    <property type="evidence" value="ECO:0007669"/>
    <property type="project" value="UniProtKB-KW"/>
</dbReference>
<name>A0A017SID9_ASPRC</name>
<dbReference type="OrthoDB" id="6612291at2759"/>
<evidence type="ECO:0000256" key="1">
    <source>
        <dbReference type="ARBA" id="ARBA00022723"/>
    </source>
</evidence>
<evidence type="ECO:0000256" key="4">
    <source>
        <dbReference type="ARBA" id="ARBA00023014"/>
    </source>
</evidence>
<dbReference type="InterPro" id="IPR039650">
    <property type="entry name" value="HdrA-like"/>
</dbReference>
<evidence type="ECO:0000313" key="6">
    <source>
        <dbReference type="Proteomes" id="UP000019804"/>
    </source>
</evidence>
<sequence>MDPENYANIELEWVACVSVQGEFRRYKGDYVLAETDIRTHRNFPDAVVQNDGAFCLHYPGNGKYDFGLKYWEWDELNVPNLMMADKHISVTHVAGSNSKFMGNGGQNAIATAAAAHRCRKYNTTPRGVYKGHLQELKRITSAMTRTDNFKAKL</sequence>
<reference evidence="6" key="1">
    <citation type="journal article" date="2014" name="Nat. Commun.">
        <title>Genomic adaptations of the halophilic Dead Sea filamentous fungus Eurotium rubrum.</title>
        <authorList>
            <person name="Kis-Papo T."/>
            <person name="Weig A.R."/>
            <person name="Riley R."/>
            <person name="Persoh D."/>
            <person name="Salamov A."/>
            <person name="Sun H."/>
            <person name="Lipzen A."/>
            <person name="Wasser S.P."/>
            <person name="Rambold G."/>
            <person name="Grigoriev I.V."/>
            <person name="Nevo E."/>
        </authorList>
    </citation>
    <scope>NUCLEOTIDE SEQUENCE [LARGE SCALE GENOMIC DNA]</scope>
    <source>
        <strain evidence="6">CBS 135680</strain>
    </source>
</reference>
<dbReference type="EMBL" id="KK088417">
    <property type="protein sequence ID" value="EYE96718.1"/>
    <property type="molecule type" value="Genomic_DNA"/>
</dbReference>
<evidence type="ECO:0000256" key="3">
    <source>
        <dbReference type="ARBA" id="ARBA00023004"/>
    </source>
</evidence>
<organism evidence="5 6">
    <name type="scientific">Aspergillus ruber (strain CBS 135680)</name>
    <dbReference type="NCBI Taxonomy" id="1388766"/>
    <lineage>
        <taxon>Eukaryota</taxon>
        <taxon>Fungi</taxon>
        <taxon>Dikarya</taxon>
        <taxon>Ascomycota</taxon>
        <taxon>Pezizomycotina</taxon>
        <taxon>Eurotiomycetes</taxon>
        <taxon>Eurotiomycetidae</taxon>
        <taxon>Eurotiales</taxon>
        <taxon>Aspergillaceae</taxon>
        <taxon>Aspergillus</taxon>
        <taxon>Aspergillus subgen. Aspergillus</taxon>
    </lineage>
</organism>
<evidence type="ECO:0000256" key="2">
    <source>
        <dbReference type="ARBA" id="ARBA00023002"/>
    </source>
</evidence>
<keyword evidence="6" id="KW-1185">Reference proteome</keyword>
<dbReference type="PANTHER" id="PTHR43498:SF1">
    <property type="entry name" value="COB--COM HETERODISULFIDE REDUCTASE IRON-SULFUR SUBUNIT A"/>
    <property type="match status" value="1"/>
</dbReference>
<dbReference type="Proteomes" id="UP000019804">
    <property type="component" value="Unassembled WGS sequence"/>
</dbReference>
<accession>A0A017SID9</accession>
<keyword evidence="4" id="KW-0411">Iron-sulfur</keyword>
<keyword evidence="3" id="KW-0408">Iron</keyword>
<keyword evidence="2" id="KW-0560">Oxidoreductase</keyword>
<dbReference type="PANTHER" id="PTHR43498">
    <property type="entry name" value="FERREDOXIN:COB-COM HETERODISULFIDE REDUCTASE SUBUNIT A"/>
    <property type="match status" value="1"/>
</dbReference>